<dbReference type="InterPro" id="IPR036390">
    <property type="entry name" value="WH_DNA-bd_sf"/>
</dbReference>
<dbReference type="EMBL" id="PQGA01000001">
    <property type="protein sequence ID" value="POR56257.1"/>
    <property type="molecule type" value="Genomic_DNA"/>
</dbReference>
<dbReference type="InterPro" id="IPR000835">
    <property type="entry name" value="HTH_MarR-typ"/>
</dbReference>
<name>A0A2S4MPH0_9BURK</name>
<dbReference type="SMART" id="SM00347">
    <property type="entry name" value="HTH_MARR"/>
    <property type="match status" value="1"/>
</dbReference>
<dbReference type="GO" id="GO:0006950">
    <property type="term" value="P:response to stress"/>
    <property type="evidence" value="ECO:0007669"/>
    <property type="project" value="TreeGrafter"/>
</dbReference>
<dbReference type="Proteomes" id="UP000237381">
    <property type="component" value="Unassembled WGS sequence"/>
</dbReference>
<evidence type="ECO:0000313" key="3">
    <source>
        <dbReference type="Proteomes" id="UP000237381"/>
    </source>
</evidence>
<comment type="caution">
    <text evidence="2">The sequence shown here is derived from an EMBL/GenBank/DDBJ whole genome shotgun (WGS) entry which is preliminary data.</text>
</comment>
<evidence type="ECO:0000313" key="2">
    <source>
        <dbReference type="EMBL" id="POR56257.1"/>
    </source>
</evidence>
<keyword evidence="3" id="KW-1185">Reference proteome</keyword>
<dbReference type="Pfam" id="PF01047">
    <property type="entry name" value="MarR"/>
    <property type="match status" value="1"/>
</dbReference>
<dbReference type="SUPFAM" id="SSF46785">
    <property type="entry name" value="Winged helix' DNA-binding domain"/>
    <property type="match status" value="1"/>
</dbReference>
<dbReference type="OrthoDB" id="273614at2"/>
<dbReference type="RefSeq" id="WP_103702443.1">
    <property type="nucleotide sequence ID" value="NZ_PQGA01000001.1"/>
</dbReference>
<dbReference type="AlphaFoldDB" id="A0A2S4MPH0"/>
<organism evidence="2 3">
    <name type="scientific">Paraburkholderia eburnea</name>
    <dbReference type="NCBI Taxonomy" id="1189126"/>
    <lineage>
        <taxon>Bacteria</taxon>
        <taxon>Pseudomonadati</taxon>
        <taxon>Pseudomonadota</taxon>
        <taxon>Betaproteobacteria</taxon>
        <taxon>Burkholderiales</taxon>
        <taxon>Burkholderiaceae</taxon>
        <taxon>Paraburkholderia</taxon>
    </lineage>
</organism>
<protein>
    <submittedName>
        <fullName evidence="2">DNA-binding MarR family transcriptional regulator</fullName>
    </submittedName>
</protein>
<dbReference type="GO" id="GO:0003700">
    <property type="term" value="F:DNA-binding transcription factor activity"/>
    <property type="evidence" value="ECO:0007669"/>
    <property type="project" value="InterPro"/>
</dbReference>
<evidence type="ECO:0000259" key="1">
    <source>
        <dbReference type="PROSITE" id="PS50995"/>
    </source>
</evidence>
<dbReference type="GO" id="GO:0003677">
    <property type="term" value="F:DNA binding"/>
    <property type="evidence" value="ECO:0007669"/>
    <property type="project" value="UniProtKB-KW"/>
</dbReference>
<gene>
    <name evidence="2" type="ORF">B0G62_101655</name>
</gene>
<proteinExistence type="predicted"/>
<dbReference type="Gene3D" id="1.10.10.10">
    <property type="entry name" value="Winged helix-like DNA-binding domain superfamily/Winged helix DNA-binding domain"/>
    <property type="match status" value="1"/>
</dbReference>
<dbReference type="InterPro" id="IPR036388">
    <property type="entry name" value="WH-like_DNA-bd_sf"/>
</dbReference>
<dbReference type="PANTHER" id="PTHR33164">
    <property type="entry name" value="TRANSCRIPTIONAL REGULATOR, MARR FAMILY"/>
    <property type="match status" value="1"/>
</dbReference>
<accession>A0A2S4MPH0</accession>
<keyword evidence="2" id="KW-0238">DNA-binding</keyword>
<reference evidence="2 3" key="1">
    <citation type="submission" date="2018-01" db="EMBL/GenBank/DDBJ databases">
        <title>Genomic Encyclopedia of Type Strains, Phase III (KMG-III): the genomes of soil and plant-associated and newly described type strains.</title>
        <authorList>
            <person name="Whitman W."/>
        </authorList>
    </citation>
    <scope>NUCLEOTIDE SEQUENCE [LARGE SCALE GENOMIC DNA]</scope>
    <source>
        <strain evidence="2 3">JCM 18070</strain>
    </source>
</reference>
<dbReference type="InterPro" id="IPR039422">
    <property type="entry name" value="MarR/SlyA-like"/>
</dbReference>
<sequence length="145" mass="16186">MSNDSDTRRRAEAVLQFNRFYRTFLGAQRDDQPSSPFSLTEIRVLRELDSVGTQTSATLARTLALDSGYLSRILASFARRHLIARSASQADARRTFIYLTEAGRSTYASLKDAAIGGLADRLGKLTTAEQEELINAMEVVQRLLR</sequence>
<dbReference type="PANTHER" id="PTHR33164:SF43">
    <property type="entry name" value="HTH-TYPE TRANSCRIPTIONAL REPRESSOR YETL"/>
    <property type="match status" value="1"/>
</dbReference>
<dbReference type="PROSITE" id="PS50995">
    <property type="entry name" value="HTH_MARR_2"/>
    <property type="match status" value="1"/>
</dbReference>
<feature type="domain" description="HTH marR-type" evidence="1">
    <location>
        <begin position="1"/>
        <end position="142"/>
    </location>
</feature>